<dbReference type="EMBL" id="NGMM01000001">
    <property type="protein sequence ID" value="OTP18520.1"/>
    <property type="molecule type" value="Genomic_DNA"/>
</dbReference>
<proteinExistence type="predicted"/>
<reference evidence="3" key="2">
    <citation type="submission" date="2017-05" db="EMBL/GenBank/DDBJ databases">
        <authorList>
            <consortium name="The Broad Institute Genomics Platform"/>
            <consortium name="The Broad Institute Genomic Center for Infectious Diseases"/>
            <person name="Earl A."/>
            <person name="Manson A."/>
            <person name="Schwartman J."/>
            <person name="Gilmore M."/>
            <person name="Abouelleil A."/>
            <person name="Cao P."/>
            <person name="Chapman S."/>
            <person name="Cusick C."/>
            <person name="Shea T."/>
            <person name="Young S."/>
            <person name="Neafsey D."/>
            <person name="Nusbaum C."/>
            <person name="Birren B."/>
        </authorList>
    </citation>
    <scope>NUCLEOTIDE SEQUENCE</scope>
    <source>
        <strain evidence="3">9E7_DIV0242</strain>
    </source>
</reference>
<dbReference type="EMBL" id="CP147247">
    <property type="protein sequence ID" value="WYJ88567.1"/>
    <property type="molecule type" value="Genomic_DNA"/>
</dbReference>
<name>A0A242KDA0_9ENTE</name>
<dbReference type="GO" id="GO:0016747">
    <property type="term" value="F:acyltransferase activity, transferring groups other than amino-acyl groups"/>
    <property type="evidence" value="ECO:0007669"/>
    <property type="project" value="InterPro"/>
</dbReference>
<dbReference type="Gene3D" id="3.40.630.30">
    <property type="match status" value="1"/>
</dbReference>
<organism evidence="2">
    <name type="scientific">Candidatus Enterococcus clewellii</name>
    <dbReference type="NCBI Taxonomy" id="1834193"/>
    <lineage>
        <taxon>Bacteria</taxon>
        <taxon>Bacillati</taxon>
        <taxon>Bacillota</taxon>
        <taxon>Bacilli</taxon>
        <taxon>Lactobacillales</taxon>
        <taxon>Enterococcaceae</taxon>
        <taxon>Enterococcus</taxon>
    </lineage>
</organism>
<evidence type="ECO:0000259" key="1">
    <source>
        <dbReference type="PROSITE" id="PS51186"/>
    </source>
</evidence>
<dbReference type="Pfam" id="PF00583">
    <property type="entry name" value="Acetyltransf_1"/>
    <property type="match status" value="1"/>
</dbReference>
<evidence type="ECO:0000313" key="3">
    <source>
        <dbReference type="EMBL" id="WYJ88567.1"/>
    </source>
</evidence>
<dbReference type="InterPro" id="IPR016181">
    <property type="entry name" value="Acyl_CoA_acyltransferase"/>
</dbReference>
<keyword evidence="4" id="KW-1185">Reference proteome</keyword>
<accession>A0A242KDA0</accession>
<dbReference type="PROSITE" id="PS51186">
    <property type="entry name" value="GNAT"/>
    <property type="match status" value="1"/>
</dbReference>
<reference evidence="3" key="3">
    <citation type="submission" date="2024-03" db="EMBL/GenBank/DDBJ databases">
        <title>The Genome Sequence of Enterococcus sp. DIV0242b.</title>
        <authorList>
            <consortium name="The Broad Institute Genomics Platform"/>
            <consortium name="The Broad Institute Microbial Omics Core"/>
            <consortium name="The Broad Institute Genomic Center for Infectious Diseases"/>
            <person name="Earl A."/>
            <person name="Manson A."/>
            <person name="Gilmore M."/>
            <person name="Schwartman J."/>
            <person name="Shea T."/>
            <person name="Abouelleil A."/>
            <person name="Cao P."/>
            <person name="Chapman S."/>
            <person name="Cusick C."/>
            <person name="Young S."/>
            <person name="Neafsey D."/>
            <person name="Nusbaum C."/>
            <person name="Birren B."/>
        </authorList>
    </citation>
    <scope>NUCLEOTIDE SEQUENCE</scope>
    <source>
        <strain evidence="3">9E7_DIV0242</strain>
    </source>
</reference>
<dbReference type="Proteomes" id="UP000195141">
    <property type="component" value="Chromosome"/>
</dbReference>
<reference evidence="2" key="1">
    <citation type="submission" date="2017-05" db="EMBL/GenBank/DDBJ databases">
        <title>The Genome Sequence of Enterococcus sp. 9E7_DIV0242.</title>
        <authorList>
            <consortium name="The Broad Institute Genomics Platform"/>
            <consortium name="The Broad Institute Genomic Center for Infectious Diseases"/>
            <person name="Earl A."/>
            <person name="Manson A."/>
            <person name="Schwartman J."/>
            <person name="Gilmore M."/>
            <person name="Abouelleil A."/>
            <person name="Cao P."/>
            <person name="Chapman S."/>
            <person name="Cusick C."/>
            <person name="Shea T."/>
            <person name="Young S."/>
            <person name="Neafsey D."/>
            <person name="Nusbaum C."/>
            <person name="Birren B."/>
        </authorList>
    </citation>
    <scope>NUCLEOTIDE SEQUENCE [LARGE SCALE GENOMIC DNA]</scope>
    <source>
        <strain evidence="2">9E7_DIV0242</strain>
    </source>
</reference>
<sequence>MIAQKMRSFFCLFYLGIFTSIGQQLFDTDELIFMEVEEMMWTVRYVQMEDKNFWFERDPHLSEQVFEKKVKDRMGYVLLEKDVPVGILRYNLFWDNTPFCTMLFIDSEHQHKGYGTALMDFWETEMVQQGYGMVMTSTQVDEEAQHFYRKMGYQDAGSLLLTIPKYKQPMEMFLVKEIGAF</sequence>
<evidence type="ECO:0000313" key="2">
    <source>
        <dbReference type="EMBL" id="OTP18520.1"/>
    </source>
</evidence>
<feature type="domain" description="N-acetyltransferase" evidence="1">
    <location>
        <begin position="31"/>
        <end position="175"/>
    </location>
</feature>
<protein>
    <recommendedName>
        <fullName evidence="1">N-acetyltransferase domain-containing protein</fullName>
    </recommendedName>
</protein>
<dbReference type="SUPFAM" id="SSF55729">
    <property type="entry name" value="Acyl-CoA N-acyltransferases (Nat)"/>
    <property type="match status" value="1"/>
</dbReference>
<evidence type="ECO:0000313" key="4">
    <source>
        <dbReference type="Proteomes" id="UP000195141"/>
    </source>
</evidence>
<gene>
    <name evidence="3" type="ORF">A5888_000286</name>
    <name evidence="2" type="ORF">A5888_000334</name>
</gene>
<dbReference type="InterPro" id="IPR000182">
    <property type="entry name" value="GNAT_dom"/>
</dbReference>
<dbReference type="AlphaFoldDB" id="A0A242KDA0"/>
<dbReference type="CDD" id="cd04301">
    <property type="entry name" value="NAT_SF"/>
    <property type="match status" value="1"/>
</dbReference>